<dbReference type="InterPro" id="IPR001279">
    <property type="entry name" value="Metallo-B-lactamas"/>
</dbReference>
<dbReference type="Proteomes" id="UP000027665">
    <property type="component" value="Unassembled WGS sequence"/>
</dbReference>
<dbReference type="AlphaFoldDB" id="A0A073IP01"/>
<keyword evidence="3" id="KW-1185">Reference proteome</keyword>
<proteinExistence type="predicted"/>
<dbReference type="OrthoDB" id="9803916at2"/>
<dbReference type="PANTHER" id="PTHR13754">
    <property type="entry name" value="METALLO-BETA-LACTAMASE SUPERFAMILY PROTEIN"/>
    <property type="match status" value="1"/>
</dbReference>
<gene>
    <name evidence="2" type="ORF">EH55_11755</name>
</gene>
<evidence type="ECO:0000313" key="2">
    <source>
        <dbReference type="EMBL" id="KEJ91221.1"/>
    </source>
</evidence>
<dbReference type="RefSeq" id="WP_037978620.1">
    <property type="nucleotide sequence ID" value="NZ_JMKI01000054.1"/>
</dbReference>
<dbReference type="InterPro" id="IPR052926">
    <property type="entry name" value="Metallo-beta-lactamase_dom"/>
</dbReference>
<organism evidence="2 3">
    <name type="scientific">Synergistes jonesii</name>
    <dbReference type="NCBI Taxonomy" id="2754"/>
    <lineage>
        <taxon>Bacteria</taxon>
        <taxon>Thermotogati</taxon>
        <taxon>Synergistota</taxon>
        <taxon>Synergistia</taxon>
        <taxon>Synergistales</taxon>
        <taxon>Synergistaceae</taxon>
        <taxon>Synergistes</taxon>
    </lineage>
</organism>
<dbReference type="InterPro" id="IPR041712">
    <property type="entry name" value="DHPS-like_MBL-fold"/>
</dbReference>
<comment type="caution">
    <text evidence="2">The sequence shown here is derived from an EMBL/GenBank/DDBJ whole genome shotgun (WGS) entry which is preliminary data.</text>
</comment>
<dbReference type="SUPFAM" id="SSF56281">
    <property type="entry name" value="Metallo-hydrolase/oxidoreductase"/>
    <property type="match status" value="1"/>
</dbReference>
<dbReference type="eggNOG" id="COG1237">
    <property type="taxonomic scope" value="Bacteria"/>
</dbReference>
<evidence type="ECO:0000259" key="1">
    <source>
        <dbReference type="SMART" id="SM00849"/>
    </source>
</evidence>
<sequence>MIVKALMENTACSRDFRTEHGLSLYIEACGRKILFDMGQSRAFAENAQKMGVSLDAVDFAVLSHGHYDHGGGLSAFLTENDHAPVYVSRHAFEKHGNAAGKEIGLAPELASDPRLVYTDAYYQIDDGLELSSCNERERRFPVDSAGLTMSVEGRTLPEDFRHEQYLQIRENGRRILISGCSHKGVLNLLEWFEPDVLIGGFHFMKADPKGAGKRLLDEAAQYLTRRKTLYYTCHCTGAAQYEYLKKIMKEQLRYLSCGQTVAL</sequence>
<evidence type="ECO:0000313" key="3">
    <source>
        <dbReference type="Proteomes" id="UP000027665"/>
    </source>
</evidence>
<dbReference type="STRING" id="2754.EH55_11755"/>
<dbReference type="SMART" id="SM00849">
    <property type="entry name" value="Lactamase_B"/>
    <property type="match status" value="1"/>
</dbReference>
<reference evidence="2 3" key="1">
    <citation type="submission" date="2014-04" db="EMBL/GenBank/DDBJ databases">
        <title>Draft Genome Sequence of Synergistes jonesii.</title>
        <authorList>
            <person name="Coil D.A."/>
            <person name="Eisen J.A."/>
            <person name="Holland-Moritz H.E."/>
        </authorList>
    </citation>
    <scope>NUCLEOTIDE SEQUENCE [LARGE SCALE GENOMIC DNA]</scope>
    <source>
        <strain evidence="2 3">78-1</strain>
    </source>
</reference>
<name>A0A073IP01_9BACT</name>
<dbReference type="CDD" id="cd07713">
    <property type="entry name" value="DHPS-like_MBL-fold"/>
    <property type="match status" value="1"/>
</dbReference>
<dbReference type="GO" id="GO:0016740">
    <property type="term" value="F:transferase activity"/>
    <property type="evidence" value="ECO:0007669"/>
    <property type="project" value="TreeGrafter"/>
</dbReference>
<feature type="domain" description="Metallo-beta-lactamase" evidence="1">
    <location>
        <begin position="20"/>
        <end position="234"/>
    </location>
</feature>
<dbReference type="EMBL" id="JMKI01000054">
    <property type="protein sequence ID" value="KEJ91221.1"/>
    <property type="molecule type" value="Genomic_DNA"/>
</dbReference>
<dbReference type="Pfam" id="PF00753">
    <property type="entry name" value="Lactamase_B"/>
    <property type="match status" value="1"/>
</dbReference>
<dbReference type="InterPro" id="IPR036866">
    <property type="entry name" value="RibonucZ/Hydroxyglut_hydro"/>
</dbReference>
<accession>A0A073IP01</accession>
<dbReference type="PANTHER" id="PTHR13754:SF13">
    <property type="entry name" value="METALLO-BETA-LACTAMASE SUPERFAMILY PROTEIN (AFU_ORTHOLOGUE AFUA_3G07630)"/>
    <property type="match status" value="1"/>
</dbReference>
<dbReference type="GeneID" id="90984651"/>
<protein>
    <recommendedName>
        <fullName evidence="1">Metallo-beta-lactamase domain-containing protein</fullName>
    </recommendedName>
</protein>
<dbReference type="Gene3D" id="3.60.15.10">
    <property type="entry name" value="Ribonuclease Z/Hydroxyacylglutathione hydrolase-like"/>
    <property type="match status" value="1"/>
</dbReference>